<proteinExistence type="predicted"/>
<feature type="region of interest" description="Disordered" evidence="1">
    <location>
        <begin position="272"/>
        <end position="318"/>
    </location>
</feature>
<feature type="compositionally biased region" description="Low complexity" evidence="1">
    <location>
        <begin position="200"/>
        <end position="213"/>
    </location>
</feature>
<evidence type="ECO:0000313" key="2">
    <source>
        <dbReference type="EMBL" id="CAK8673177.1"/>
    </source>
</evidence>
<feature type="compositionally biased region" description="Polar residues" evidence="1">
    <location>
        <begin position="222"/>
        <end position="231"/>
    </location>
</feature>
<comment type="caution">
    <text evidence="2">The sequence shown here is derived from an EMBL/GenBank/DDBJ whole genome shotgun (WGS) entry which is preliminary data.</text>
</comment>
<protein>
    <submittedName>
        <fullName evidence="2">Uncharacterized protein</fullName>
    </submittedName>
</protein>
<gene>
    <name evidence="2" type="ORF">CVLEPA_LOCUS2994</name>
</gene>
<organism evidence="2 3">
    <name type="scientific">Clavelina lepadiformis</name>
    <name type="common">Light-bulb sea squirt</name>
    <name type="synonym">Ascidia lepadiformis</name>
    <dbReference type="NCBI Taxonomy" id="159417"/>
    <lineage>
        <taxon>Eukaryota</taxon>
        <taxon>Metazoa</taxon>
        <taxon>Chordata</taxon>
        <taxon>Tunicata</taxon>
        <taxon>Ascidiacea</taxon>
        <taxon>Aplousobranchia</taxon>
        <taxon>Clavelinidae</taxon>
        <taxon>Clavelina</taxon>
    </lineage>
</organism>
<name>A0ABP0F4J2_CLALP</name>
<reference evidence="2 3" key="1">
    <citation type="submission" date="2024-02" db="EMBL/GenBank/DDBJ databases">
        <authorList>
            <person name="Daric V."/>
            <person name="Darras S."/>
        </authorList>
    </citation>
    <scope>NUCLEOTIDE SEQUENCE [LARGE SCALE GENOMIC DNA]</scope>
</reference>
<feature type="compositionally biased region" description="Basic and acidic residues" evidence="1">
    <location>
        <begin position="295"/>
        <end position="306"/>
    </location>
</feature>
<feature type="region of interest" description="Disordered" evidence="1">
    <location>
        <begin position="186"/>
        <end position="242"/>
    </location>
</feature>
<evidence type="ECO:0000256" key="1">
    <source>
        <dbReference type="SAM" id="MobiDB-lite"/>
    </source>
</evidence>
<keyword evidence="3" id="KW-1185">Reference proteome</keyword>
<accession>A0ABP0F4J2</accession>
<dbReference type="EMBL" id="CAWYQH010000002">
    <property type="protein sequence ID" value="CAK8673177.1"/>
    <property type="molecule type" value="Genomic_DNA"/>
</dbReference>
<sequence>MADSTASWQDETAKKSLKKHFLNLCNLYPGLLTNSTINTVVYPGGGLLTLDDCCHDISEDEYFPPSLGISSFQGFQMSSSNILSVNNRMMQQMSPVQQRMEVNANEEIDSFSKENIPKVKISNISYPSILKHKCKDASFISPKSSPMKVLNFSPSRFLNTGKERDRSASLSSCDVVKEQTFSNSSFDVEDSGIGVSDGETTTPLSPPSLTSTPCTKSRRKSSQQTMRNLLSSPEHGNVFSDVSSIPLQSTPICHEDESGIDDFKTPLIRKFLNESAPRTPTPFKCPDDSGNEEESSPKSEKKEEPIHSPPLLSDDCFKRPSPVSWKSKRLRDASVKNKSKKTARKVLHLESGNNIKRNLFKHEEKVSSAISFVNPSTLLHTNETDQSSLVDNKTVVKKTVFHVVATRLVVFDLEHYMDD</sequence>
<dbReference type="Proteomes" id="UP001642483">
    <property type="component" value="Unassembled WGS sequence"/>
</dbReference>
<evidence type="ECO:0000313" key="3">
    <source>
        <dbReference type="Proteomes" id="UP001642483"/>
    </source>
</evidence>